<organism evidence="5 6">
    <name type="scientific">Marasmius oreades</name>
    <name type="common">fairy-ring Marasmius</name>
    <dbReference type="NCBI Taxonomy" id="181124"/>
    <lineage>
        <taxon>Eukaryota</taxon>
        <taxon>Fungi</taxon>
        <taxon>Dikarya</taxon>
        <taxon>Basidiomycota</taxon>
        <taxon>Agaricomycotina</taxon>
        <taxon>Agaricomycetes</taxon>
        <taxon>Agaricomycetidae</taxon>
        <taxon>Agaricales</taxon>
        <taxon>Marasmiineae</taxon>
        <taxon>Marasmiaceae</taxon>
        <taxon>Marasmius</taxon>
    </lineage>
</organism>
<dbReference type="AlphaFoldDB" id="A0A9P7V3N9"/>
<proteinExistence type="inferred from homology"/>
<dbReference type="Gene3D" id="3.40.800.10">
    <property type="entry name" value="Ureohydrolase domain"/>
    <property type="match status" value="1"/>
</dbReference>
<name>A0A9P7V3N9_9AGAR</name>
<dbReference type="GO" id="GO:0046872">
    <property type="term" value="F:metal ion binding"/>
    <property type="evidence" value="ECO:0007669"/>
    <property type="project" value="UniProtKB-KW"/>
</dbReference>
<dbReference type="Pfam" id="PF00491">
    <property type="entry name" value="Arginase"/>
    <property type="match status" value="1"/>
</dbReference>
<gene>
    <name evidence="5" type="ORF">E1B28_001545</name>
</gene>
<dbReference type="PANTHER" id="PTHR11358:SF26">
    <property type="entry name" value="GUANIDINO ACID HYDROLASE, MITOCHONDRIAL"/>
    <property type="match status" value="1"/>
</dbReference>
<evidence type="ECO:0000313" key="6">
    <source>
        <dbReference type="Proteomes" id="UP001049176"/>
    </source>
</evidence>
<dbReference type="PIRSF" id="PIRSF036979">
    <property type="entry name" value="Arginase"/>
    <property type="match status" value="1"/>
</dbReference>
<keyword evidence="6" id="KW-1185">Reference proteome</keyword>
<comment type="caution">
    <text evidence="5">The sequence shown here is derived from an EMBL/GenBank/DDBJ whole genome shotgun (WGS) entry which is preliminary data.</text>
</comment>
<comment type="similarity">
    <text evidence="1">Belongs to the arginase family. Agmatinase subfamily.</text>
</comment>
<dbReference type="InterPro" id="IPR006035">
    <property type="entry name" value="Ureohydrolase"/>
</dbReference>
<keyword evidence="3 4" id="KW-0378">Hydrolase</keyword>
<dbReference type="RefSeq" id="XP_043016198.1">
    <property type="nucleotide sequence ID" value="XM_043147489.1"/>
</dbReference>
<dbReference type="InterPro" id="IPR023696">
    <property type="entry name" value="Ureohydrolase_dom_sf"/>
</dbReference>
<dbReference type="GO" id="GO:0033389">
    <property type="term" value="P:putrescine biosynthetic process from arginine, via agmatine"/>
    <property type="evidence" value="ECO:0007669"/>
    <property type="project" value="TreeGrafter"/>
</dbReference>
<evidence type="ECO:0008006" key="7">
    <source>
        <dbReference type="Google" id="ProtNLM"/>
    </source>
</evidence>
<evidence type="ECO:0000256" key="4">
    <source>
        <dbReference type="RuleBase" id="RU003684"/>
    </source>
</evidence>
<dbReference type="GO" id="GO:0008783">
    <property type="term" value="F:agmatinase activity"/>
    <property type="evidence" value="ECO:0007669"/>
    <property type="project" value="TreeGrafter"/>
</dbReference>
<dbReference type="SUPFAM" id="SSF52768">
    <property type="entry name" value="Arginase/deacetylase"/>
    <property type="match status" value="1"/>
</dbReference>
<dbReference type="GeneID" id="66070621"/>
<keyword evidence="2" id="KW-0479">Metal-binding</keyword>
<dbReference type="PROSITE" id="PS01053">
    <property type="entry name" value="ARGINASE_1"/>
    <property type="match status" value="1"/>
</dbReference>
<sequence length="220" mass="24194">MCRHSRYYYEVQVQVLPILRSLYKTYGPISVIHFDAHLDTWPGYAGSITKQSLITHGTFFHIAYQEGLISNSSIHAGIRCKLGGVEDLQNDQSVGFQLISTDDIDDIGVTEIIRLIRNRVGDTPVYLSLDIDVIDPGLAPATGTPEAGGWTTREVKRILRGLAGLNFVGADVVEVSPAFDNAEITGIAAADIVHDMLSMMLSDKPPKSARGRQRNIRDEL</sequence>
<evidence type="ECO:0000313" key="5">
    <source>
        <dbReference type="EMBL" id="KAG7099728.1"/>
    </source>
</evidence>
<evidence type="ECO:0000256" key="1">
    <source>
        <dbReference type="ARBA" id="ARBA00009227"/>
    </source>
</evidence>
<dbReference type="OrthoDB" id="288726at2759"/>
<evidence type="ECO:0000256" key="2">
    <source>
        <dbReference type="ARBA" id="ARBA00022723"/>
    </source>
</evidence>
<evidence type="ECO:0000256" key="3">
    <source>
        <dbReference type="ARBA" id="ARBA00022801"/>
    </source>
</evidence>
<dbReference type="InterPro" id="IPR020855">
    <property type="entry name" value="Ureohydrolase_Mn_BS"/>
</dbReference>
<protein>
    <recommendedName>
        <fullName evidence="7">Agmatinase</fullName>
    </recommendedName>
</protein>
<dbReference type="PANTHER" id="PTHR11358">
    <property type="entry name" value="ARGINASE/AGMATINASE"/>
    <property type="match status" value="1"/>
</dbReference>
<reference evidence="5" key="1">
    <citation type="journal article" date="2021" name="Genome Biol. Evol.">
        <title>The assembled and annotated genome of the fairy-ring fungus Marasmius oreades.</title>
        <authorList>
            <person name="Hiltunen M."/>
            <person name="Ament-Velasquez S.L."/>
            <person name="Johannesson H."/>
        </authorList>
    </citation>
    <scope>NUCLEOTIDE SEQUENCE</scope>
    <source>
        <strain evidence="5">03SP1</strain>
    </source>
</reference>
<accession>A0A9P7V3N9</accession>
<dbReference type="PROSITE" id="PS51409">
    <property type="entry name" value="ARGINASE_2"/>
    <property type="match status" value="1"/>
</dbReference>
<dbReference type="EMBL" id="CM032181">
    <property type="protein sequence ID" value="KAG7099728.1"/>
    <property type="molecule type" value="Genomic_DNA"/>
</dbReference>
<dbReference type="KEGG" id="more:E1B28_001545"/>
<dbReference type="Proteomes" id="UP001049176">
    <property type="component" value="Chromosome 1"/>
</dbReference>